<evidence type="ECO:0000313" key="2">
    <source>
        <dbReference type="Proteomes" id="UP000190813"/>
    </source>
</evidence>
<dbReference type="RefSeq" id="WP_078771409.1">
    <property type="nucleotide sequence ID" value="NZ_CBCSBR010000021.1"/>
</dbReference>
<organism evidence="1 2">
    <name type="scientific">Elizabethkingia occulta</name>
    <dbReference type="NCBI Taxonomy" id="1867263"/>
    <lineage>
        <taxon>Bacteria</taxon>
        <taxon>Pseudomonadati</taxon>
        <taxon>Bacteroidota</taxon>
        <taxon>Flavobacteriia</taxon>
        <taxon>Flavobacteriales</taxon>
        <taxon>Weeksellaceae</taxon>
        <taxon>Elizabethkingia</taxon>
    </lineage>
</organism>
<reference evidence="1 2" key="1">
    <citation type="submission" date="2016-06" db="EMBL/GenBank/DDBJ databases">
        <title>Revisiting the taxonomy of the Elizabethkingia Genus based on Whole-Genome Sequencing, Optical Mapping, and MALDI-TOF.</title>
        <authorList>
            <person name="Nicholson A.C."/>
        </authorList>
    </citation>
    <scope>NUCLEOTIDE SEQUENCE [LARGE SCALE GENOMIC DNA]</scope>
    <source>
        <strain evidence="1 2">G4070</strain>
    </source>
</reference>
<proteinExistence type="predicted"/>
<comment type="caution">
    <text evidence="1">The sequence shown here is derived from an EMBL/GenBank/DDBJ whole genome shotgun (WGS) entry which is preliminary data.</text>
</comment>
<sequence>MKHNITILFIFASFIGAYGQVSGTGTWTTTIQGPIAPVANNTVIENQRNQNYINRNRDKNYEELSNYNDYIKVKESIGDKPKKLKEQVLNFIYLNEQDKVQIDKEMEKLTTKKLIIEKDLSQIPDKTSNKYTESSKKLININHEIDKLNGYLKQNAEENNKLSQEYYKLPQDKK</sequence>
<dbReference type="Proteomes" id="UP000190813">
    <property type="component" value="Unassembled WGS sequence"/>
</dbReference>
<dbReference type="AlphaFoldDB" id="A0A1T3MMH0"/>
<gene>
    <name evidence="1" type="ORF">BAZ10_00675</name>
</gene>
<evidence type="ECO:0000313" key="1">
    <source>
        <dbReference type="EMBL" id="OPC65787.1"/>
    </source>
</evidence>
<dbReference type="EMBL" id="MAHX01000013">
    <property type="protein sequence ID" value="OPC65787.1"/>
    <property type="molecule type" value="Genomic_DNA"/>
</dbReference>
<protein>
    <submittedName>
        <fullName evidence="1">Uncharacterized protein</fullName>
    </submittedName>
</protein>
<accession>A0A1T3MMH0</accession>
<keyword evidence="2" id="KW-1185">Reference proteome</keyword>
<name>A0A1T3MMH0_9FLAO</name>